<evidence type="ECO:0000256" key="2">
    <source>
        <dbReference type="ARBA" id="ARBA00022898"/>
    </source>
</evidence>
<dbReference type="InterPro" id="IPR051446">
    <property type="entry name" value="HTH_trans_reg/aminotransferase"/>
</dbReference>
<evidence type="ECO:0000313" key="8">
    <source>
        <dbReference type="Proteomes" id="UP000221015"/>
    </source>
</evidence>
<dbReference type="Proteomes" id="UP000221015">
    <property type="component" value="Unassembled WGS sequence"/>
</dbReference>
<keyword evidence="2" id="KW-0663">Pyridoxal phosphate</keyword>
<dbReference type="GO" id="GO:0003700">
    <property type="term" value="F:DNA-binding transcription factor activity"/>
    <property type="evidence" value="ECO:0007669"/>
    <property type="project" value="InterPro"/>
</dbReference>
<evidence type="ECO:0000256" key="1">
    <source>
        <dbReference type="ARBA" id="ARBA00005384"/>
    </source>
</evidence>
<evidence type="ECO:0000256" key="4">
    <source>
        <dbReference type="ARBA" id="ARBA00023125"/>
    </source>
</evidence>
<evidence type="ECO:0000259" key="6">
    <source>
        <dbReference type="PROSITE" id="PS50949"/>
    </source>
</evidence>
<keyword evidence="7" id="KW-0032">Aminotransferase</keyword>
<dbReference type="PANTHER" id="PTHR46577">
    <property type="entry name" value="HTH-TYPE TRANSCRIPTIONAL REGULATORY PROTEIN GABR"/>
    <property type="match status" value="1"/>
</dbReference>
<dbReference type="EMBL" id="NMTS02000063">
    <property type="protein sequence ID" value="PLK28951.1"/>
    <property type="molecule type" value="Genomic_DNA"/>
</dbReference>
<proteinExistence type="inferred from homology"/>
<dbReference type="GO" id="GO:0003677">
    <property type="term" value="F:DNA binding"/>
    <property type="evidence" value="ECO:0007669"/>
    <property type="project" value="UniProtKB-KW"/>
</dbReference>
<evidence type="ECO:0000256" key="5">
    <source>
        <dbReference type="ARBA" id="ARBA00023163"/>
    </source>
</evidence>
<protein>
    <submittedName>
        <fullName evidence="7">PLP-dependent aminotransferase family protein</fullName>
    </submittedName>
</protein>
<name>A0A2J4JM56_9FIRM</name>
<feature type="domain" description="HTH gntR-type" evidence="6">
    <location>
        <begin position="14"/>
        <end position="82"/>
    </location>
</feature>
<reference evidence="7 8" key="1">
    <citation type="journal article" date="2017" name="Front. Microbiol.">
        <title>New Insights into the Diversity of the Genus Faecalibacterium.</title>
        <authorList>
            <person name="Benevides L."/>
            <person name="Burman S."/>
            <person name="Martin R."/>
            <person name="Robert V."/>
            <person name="Thomas M."/>
            <person name="Miquel S."/>
            <person name="Chain F."/>
            <person name="Sokol H."/>
            <person name="Bermudez-Humaran L.G."/>
            <person name="Morrison M."/>
            <person name="Langella P."/>
            <person name="Azevedo V.A."/>
            <person name="Chatel J.M."/>
            <person name="Soares S."/>
        </authorList>
    </citation>
    <scope>NUCLEOTIDE SEQUENCE [LARGE SCALE GENOMIC DNA]</scope>
    <source>
        <strain evidence="7 8">CNCM I 4542</strain>
    </source>
</reference>
<keyword evidence="5" id="KW-0804">Transcription</keyword>
<dbReference type="Pfam" id="PF00392">
    <property type="entry name" value="GntR"/>
    <property type="match status" value="1"/>
</dbReference>
<sequence length="478" mass="51698">MVHLTTALDASSGVPLYEQLYRSLAGEMRSGTLAAGTRMPGKRRLAAELSVSVNTVDAAYQMLAAEGYLESRERSGFYVQEYLALPSRPAGGPEQPAPPKPEPPVLPVRYDLSTRGVDPELFPFRTWARLQKELLYSSPQLLTHGDAQGDPALRQALAEYLSEYRGVQCGPHQIVVGAGLEYLLGLLAPLLPGPAAVETPGYPRALQVLQNNGVHCCCLPVDEDGLSVEALNRSDAAVCYVTPSHQFPTGVTMPAGRRAELLHWAARRPGGRYIIEDDYDSEFRFDTRPLPSLQGMAGADGPVVYLSTCSRSLAPSIRIAYMVLPEHLLPAWRKKYRLYSGTVSRFEQQTLARFITEGYFTRHLARERVAYKARRDALAAALNTAFAPGELTLAGLHTGLNLLAKLKDPPPDAALRCAAEAEGVQLSLLSDYDLTGEAPSAAGTLVLGYGSLKDEACASVGETLKKVCMAARDASVTV</sequence>
<dbReference type="Gene3D" id="1.10.10.10">
    <property type="entry name" value="Winged helix-like DNA-binding domain superfamily/Winged helix DNA-binding domain"/>
    <property type="match status" value="1"/>
</dbReference>
<keyword evidence="7" id="KW-0808">Transferase</keyword>
<dbReference type="InterPro" id="IPR004839">
    <property type="entry name" value="Aminotransferase_I/II_large"/>
</dbReference>
<dbReference type="InterPro" id="IPR000524">
    <property type="entry name" value="Tscrpt_reg_HTH_GntR"/>
</dbReference>
<dbReference type="GO" id="GO:0030170">
    <property type="term" value="F:pyridoxal phosphate binding"/>
    <property type="evidence" value="ECO:0007669"/>
    <property type="project" value="InterPro"/>
</dbReference>
<dbReference type="CDD" id="cd00609">
    <property type="entry name" value="AAT_like"/>
    <property type="match status" value="1"/>
</dbReference>
<dbReference type="CDD" id="cd07377">
    <property type="entry name" value="WHTH_GntR"/>
    <property type="match status" value="1"/>
</dbReference>
<dbReference type="AlphaFoldDB" id="A0A2J4JM56"/>
<dbReference type="Pfam" id="PF00155">
    <property type="entry name" value="Aminotran_1_2"/>
    <property type="match status" value="1"/>
</dbReference>
<organism evidence="7 8">
    <name type="scientific">Faecalibacterium prausnitzii</name>
    <dbReference type="NCBI Taxonomy" id="853"/>
    <lineage>
        <taxon>Bacteria</taxon>
        <taxon>Bacillati</taxon>
        <taxon>Bacillota</taxon>
        <taxon>Clostridia</taxon>
        <taxon>Eubacteriales</taxon>
        <taxon>Oscillospiraceae</taxon>
        <taxon>Faecalibacterium</taxon>
    </lineage>
</organism>
<evidence type="ECO:0000313" key="7">
    <source>
        <dbReference type="EMBL" id="PLK28951.1"/>
    </source>
</evidence>
<dbReference type="SUPFAM" id="SSF46785">
    <property type="entry name" value="Winged helix' DNA-binding domain"/>
    <property type="match status" value="1"/>
</dbReference>
<dbReference type="PROSITE" id="PS50949">
    <property type="entry name" value="HTH_GNTR"/>
    <property type="match status" value="1"/>
</dbReference>
<dbReference type="SMART" id="SM00345">
    <property type="entry name" value="HTH_GNTR"/>
    <property type="match status" value="1"/>
</dbReference>
<dbReference type="InterPro" id="IPR015424">
    <property type="entry name" value="PyrdxlP-dep_Trfase"/>
</dbReference>
<dbReference type="InterPro" id="IPR036388">
    <property type="entry name" value="WH-like_DNA-bd_sf"/>
</dbReference>
<dbReference type="Gene3D" id="3.40.640.10">
    <property type="entry name" value="Type I PLP-dependent aspartate aminotransferase-like (Major domain)"/>
    <property type="match status" value="1"/>
</dbReference>
<dbReference type="PANTHER" id="PTHR46577:SF1">
    <property type="entry name" value="HTH-TYPE TRANSCRIPTIONAL REGULATORY PROTEIN GABR"/>
    <property type="match status" value="1"/>
</dbReference>
<evidence type="ECO:0000256" key="3">
    <source>
        <dbReference type="ARBA" id="ARBA00023015"/>
    </source>
</evidence>
<accession>A0A2J4JM56</accession>
<comment type="similarity">
    <text evidence="1">In the C-terminal section; belongs to the class-I pyridoxal-phosphate-dependent aminotransferase family.</text>
</comment>
<dbReference type="RefSeq" id="WP_097780996.1">
    <property type="nucleotide sequence ID" value="NZ_NMTS02000063.1"/>
</dbReference>
<dbReference type="GO" id="GO:0008483">
    <property type="term" value="F:transaminase activity"/>
    <property type="evidence" value="ECO:0007669"/>
    <property type="project" value="UniProtKB-KW"/>
</dbReference>
<dbReference type="InterPro" id="IPR036390">
    <property type="entry name" value="WH_DNA-bd_sf"/>
</dbReference>
<dbReference type="InterPro" id="IPR015421">
    <property type="entry name" value="PyrdxlP-dep_Trfase_major"/>
</dbReference>
<gene>
    <name evidence="7" type="ORF">CGS50_010550</name>
</gene>
<keyword evidence="3" id="KW-0805">Transcription regulation</keyword>
<comment type="caution">
    <text evidence="7">The sequence shown here is derived from an EMBL/GenBank/DDBJ whole genome shotgun (WGS) entry which is preliminary data.</text>
</comment>
<dbReference type="SUPFAM" id="SSF53383">
    <property type="entry name" value="PLP-dependent transferases"/>
    <property type="match status" value="1"/>
</dbReference>
<keyword evidence="4" id="KW-0238">DNA-binding</keyword>